<dbReference type="InterPro" id="IPR001920">
    <property type="entry name" value="Asp/Glu_race"/>
</dbReference>
<dbReference type="PANTHER" id="PTHR21198:SF7">
    <property type="entry name" value="ASPARTATE-GLUTAMATE RACEMASE FAMILY"/>
    <property type="match status" value="1"/>
</dbReference>
<dbReference type="NCBIfam" id="TIGR00035">
    <property type="entry name" value="asp_race"/>
    <property type="match status" value="1"/>
</dbReference>
<keyword evidence="4" id="KW-1185">Reference proteome</keyword>
<dbReference type="Gene3D" id="3.40.50.1860">
    <property type="match status" value="2"/>
</dbReference>
<evidence type="ECO:0000256" key="1">
    <source>
        <dbReference type="ARBA" id="ARBA00007847"/>
    </source>
</evidence>
<comment type="caution">
    <text evidence="3">The sequence shown here is derived from an EMBL/GenBank/DDBJ whole genome shotgun (WGS) entry which is preliminary data.</text>
</comment>
<reference evidence="4" key="1">
    <citation type="journal article" date="2019" name="Int. J. Syst. Evol. Microbiol.">
        <title>The Global Catalogue of Microorganisms (GCM) 10K type strain sequencing project: providing services to taxonomists for standard genome sequencing and annotation.</title>
        <authorList>
            <consortium name="The Broad Institute Genomics Platform"/>
            <consortium name="The Broad Institute Genome Sequencing Center for Infectious Disease"/>
            <person name="Wu L."/>
            <person name="Ma J."/>
        </authorList>
    </citation>
    <scope>NUCLEOTIDE SEQUENCE [LARGE SCALE GENOMIC DNA]</scope>
    <source>
        <strain evidence="4">JCM 17939</strain>
    </source>
</reference>
<sequence>MGPAATAEFMRLLTAITPAQRDQDHPRVLVLSDTQIPDRRAAFGGGDDPTPWIRSDLFRLARWGADLLAMPCNTAHLFVEGMAAELPKPLVHIAEATITQAYRRSPRGGLLVATGATVRSGLYQQWARRLGYRLVVPPPDRQEAIDVMIDLVKAGQAEEAARSLAATLEEAWQERDLPMVAACTEVPLAYDLTGLPDDRMCSSLEALAEACLQRLNDAACCESAVE</sequence>
<gene>
    <name evidence="3" type="ORF">GCM10023196_106910</name>
</gene>
<dbReference type="InterPro" id="IPR004380">
    <property type="entry name" value="Asp_race"/>
</dbReference>
<evidence type="ECO:0000313" key="4">
    <source>
        <dbReference type="Proteomes" id="UP001501442"/>
    </source>
</evidence>
<dbReference type="PANTHER" id="PTHR21198">
    <property type="entry name" value="GLUTAMATE RACEMASE"/>
    <property type="match status" value="1"/>
</dbReference>
<protein>
    <submittedName>
        <fullName evidence="3">Amino acid racemase</fullName>
    </submittedName>
</protein>
<dbReference type="SUPFAM" id="SSF53681">
    <property type="entry name" value="Aspartate/glutamate racemase"/>
    <property type="match status" value="2"/>
</dbReference>
<evidence type="ECO:0000256" key="2">
    <source>
        <dbReference type="ARBA" id="ARBA00023235"/>
    </source>
</evidence>
<accession>A0ABP8UVH0</accession>
<dbReference type="Proteomes" id="UP001501442">
    <property type="component" value="Unassembled WGS sequence"/>
</dbReference>
<name>A0ABP8UVH0_9ACTN</name>
<keyword evidence="2" id="KW-0413">Isomerase</keyword>
<evidence type="ECO:0000313" key="3">
    <source>
        <dbReference type="EMBL" id="GAA4640623.1"/>
    </source>
</evidence>
<dbReference type="InterPro" id="IPR015942">
    <property type="entry name" value="Asp/Glu/hydantoin_racemase"/>
</dbReference>
<proteinExistence type="inferred from homology"/>
<organism evidence="3 4">
    <name type="scientific">Actinoallomurus vinaceus</name>
    <dbReference type="NCBI Taxonomy" id="1080074"/>
    <lineage>
        <taxon>Bacteria</taxon>
        <taxon>Bacillati</taxon>
        <taxon>Actinomycetota</taxon>
        <taxon>Actinomycetes</taxon>
        <taxon>Streptosporangiales</taxon>
        <taxon>Thermomonosporaceae</taxon>
        <taxon>Actinoallomurus</taxon>
    </lineage>
</organism>
<comment type="similarity">
    <text evidence="1">Belongs to the aspartate/glutamate racemases family.</text>
</comment>
<dbReference type="Pfam" id="PF01177">
    <property type="entry name" value="Asp_Glu_race"/>
    <property type="match status" value="1"/>
</dbReference>
<dbReference type="EMBL" id="BAABHK010000034">
    <property type="protein sequence ID" value="GAA4640623.1"/>
    <property type="molecule type" value="Genomic_DNA"/>
</dbReference>